<dbReference type="Proteomes" id="UP000001542">
    <property type="component" value="Unassembled WGS sequence"/>
</dbReference>
<organism evidence="17 18">
    <name type="scientific">Trichomonas vaginalis (strain ATCC PRA-98 / G3)</name>
    <dbReference type="NCBI Taxonomy" id="412133"/>
    <lineage>
        <taxon>Eukaryota</taxon>
        <taxon>Metamonada</taxon>
        <taxon>Parabasalia</taxon>
        <taxon>Trichomonadida</taxon>
        <taxon>Trichomonadidae</taxon>
        <taxon>Trichomonas</taxon>
    </lineage>
</organism>
<accession>A2DWQ5</accession>
<name>A2DWQ5_TRIV3</name>
<evidence type="ECO:0000256" key="4">
    <source>
        <dbReference type="ARBA" id="ARBA00022679"/>
    </source>
</evidence>
<keyword evidence="15" id="KW-0325">Glycoprotein</keyword>
<keyword evidence="4" id="KW-0808">Transferase</keyword>
<evidence type="ECO:0000259" key="16">
    <source>
        <dbReference type="Pfam" id="PF12810"/>
    </source>
</evidence>
<keyword evidence="9" id="KW-0067">ATP-binding</keyword>
<keyword evidence="7" id="KW-0547">Nucleotide-binding</keyword>
<evidence type="ECO:0000256" key="10">
    <source>
        <dbReference type="ARBA" id="ARBA00022989"/>
    </source>
</evidence>
<evidence type="ECO:0000256" key="6">
    <source>
        <dbReference type="ARBA" id="ARBA00022729"/>
    </source>
</evidence>
<gene>
    <name evidence="17" type="ORF">TVAG_392040</name>
</gene>
<dbReference type="EC" id="2.7.10.1" evidence="2"/>
<keyword evidence="18" id="KW-1185">Reference proteome</keyword>
<evidence type="ECO:0000313" key="17">
    <source>
        <dbReference type="EMBL" id="EAY15087.1"/>
    </source>
</evidence>
<keyword evidence="10" id="KW-1133">Transmembrane helix</keyword>
<dbReference type="GO" id="GO:0005524">
    <property type="term" value="F:ATP binding"/>
    <property type="evidence" value="ECO:0007669"/>
    <property type="project" value="UniProtKB-KW"/>
</dbReference>
<dbReference type="InParanoid" id="A2DWQ5"/>
<keyword evidence="11" id="KW-0472">Membrane</keyword>
<reference evidence="17" key="1">
    <citation type="submission" date="2006-10" db="EMBL/GenBank/DDBJ databases">
        <authorList>
            <person name="Amadeo P."/>
            <person name="Zhao Q."/>
            <person name="Wortman J."/>
            <person name="Fraser-Liggett C."/>
            <person name="Carlton J."/>
        </authorList>
    </citation>
    <scope>NUCLEOTIDE SEQUENCE</scope>
    <source>
        <strain evidence="17">G3</strain>
    </source>
</reference>
<evidence type="ECO:0000256" key="12">
    <source>
        <dbReference type="ARBA" id="ARBA00023137"/>
    </source>
</evidence>
<evidence type="ECO:0000256" key="3">
    <source>
        <dbReference type="ARBA" id="ARBA00022475"/>
    </source>
</evidence>
<evidence type="ECO:0000256" key="9">
    <source>
        <dbReference type="ARBA" id="ARBA00022840"/>
    </source>
</evidence>
<evidence type="ECO:0000256" key="15">
    <source>
        <dbReference type="ARBA" id="ARBA00023180"/>
    </source>
</evidence>
<keyword evidence="13" id="KW-1015">Disulfide bond</keyword>
<dbReference type="EMBL" id="DS113260">
    <property type="protein sequence ID" value="EAY15087.1"/>
    <property type="molecule type" value="Genomic_DNA"/>
</dbReference>
<keyword evidence="6" id="KW-0732">Signal</keyword>
<dbReference type="AlphaFoldDB" id="A2DWQ5"/>
<dbReference type="InterPro" id="IPR055163">
    <property type="entry name" value="ALK/LTK-like_GRD"/>
</dbReference>
<keyword evidence="8" id="KW-0418">Kinase</keyword>
<dbReference type="Pfam" id="PF12810">
    <property type="entry name" value="ALK_LTK_GRD"/>
    <property type="match status" value="1"/>
</dbReference>
<evidence type="ECO:0000256" key="13">
    <source>
        <dbReference type="ARBA" id="ARBA00023157"/>
    </source>
</evidence>
<evidence type="ECO:0000256" key="2">
    <source>
        <dbReference type="ARBA" id="ARBA00011902"/>
    </source>
</evidence>
<keyword evidence="5" id="KW-0812">Transmembrane</keyword>
<dbReference type="VEuPathDB" id="TrichDB:TVAG_392040"/>
<dbReference type="GO" id="GO:0005886">
    <property type="term" value="C:plasma membrane"/>
    <property type="evidence" value="ECO:0007669"/>
    <property type="project" value="UniProtKB-SubCell"/>
</dbReference>
<dbReference type="VEuPathDB" id="TrichDB:TVAGG3_0839980"/>
<evidence type="ECO:0000256" key="11">
    <source>
        <dbReference type="ARBA" id="ARBA00023136"/>
    </source>
</evidence>
<keyword evidence="3" id="KW-1003">Cell membrane</keyword>
<evidence type="ECO:0000256" key="7">
    <source>
        <dbReference type="ARBA" id="ARBA00022741"/>
    </source>
</evidence>
<evidence type="ECO:0000256" key="5">
    <source>
        <dbReference type="ARBA" id="ARBA00022692"/>
    </source>
</evidence>
<evidence type="ECO:0000256" key="8">
    <source>
        <dbReference type="ARBA" id="ARBA00022777"/>
    </source>
</evidence>
<protein>
    <recommendedName>
        <fullName evidence="2">receptor protein-tyrosine kinase</fullName>
        <ecNumber evidence="2">2.7.10.1</ecNumber>
    </recommendedName>
</protein>
<dbReference type="RefSeq" id="XP_001327310.1">
    <property type="nucleotide sequence ID" value="XM_001327275.1"/>
</dbReference>
<dbReference type="KEGG" id="tva:4773098"/>
<evidence type="ECO:0000256" key="14">
    <source>
        <dbReference type="ARBA" id="ARBA00023170"/>
    </source>
</evidence>
<keyword evidence="12" id="KW-0829">Tyrosine-protein kinase</keyword>
<evidence type="ECO:0000256" key="1">
    <source>
        <dbReference type="ARBA" id="ARBA00004251"/>
    </source>
</evidence>
<evidence type="ECO:0000313" key="18">
    <source>
        <dbReference type="Proteomes" id="UP000001542"/>
    </source>
</evidence>
<sequence length="281" mass="29173">MPVKEIKRFVALGQTFEYVFYPGLYFVESYGPSGGGDGHGSYVSGIVGINTAIKVYVTLGGKGQTGKFDGSITPGGVNGGGNGGRGSLYKGSMTISGGSGGGRTVISLNSDQTSPVIVSGGGGGGVMTSAQYQFFSFVWGDAGGIRSNDASFQTYSYVHGVSQSFRIENGSGQNGRNGIDNTDLFAEGSGGGGAGYRGGLAPQDAGTITPGSGGSSYISGHQDCEIEKRFVFTKCILKNGTETQYDGDGYVIISRITLTESSCLILFYQRSIYFLFLFILG</sequence>
<feature type="domain" description="ALK/LTK-like glycine-rich" evidence="16">
    <location>
        <begin position="17"/>
        <end position="254"/>
    </location>
</feature>
<dbReference type="GO" id="GO:0004714">
    <property type="term" value="F:transmembrane receptor protein tyrosine kinase activity"/>
    <property type="evidence" value="ECO:0007669"/>
    <property type="project" value="UniProtKB-EC"/>
</dbReference>
<comment type="subcellular location">
    <subcellularLocation>
        <location evidence="1">Cell membrane</location>
        <topology evidence="1">Single-pass type I membrane protein</topology>
    </subcellularLocation>
</comment>
<reference evidence="17" key="2">
    <citation type="journal article" date="2007" name="Science">
        <title>Draft genome sequence of the sexually transmitted pathogen Trichomonas vaginalis.</title>
        <authorList>
            <person name="Carlton J.M."/>
            <person name="Hirt R.P."/>
            <person name="Silva J.C."/>
            <person name="Delcher A.L."/>
            <person name="Schatz M."/>
            <person name="Zhao Q."/>
            <person name="Wortman J.R."/>
            <person name="Bidwell S.L."/>
            <person name="Alsmark U.C.M."/>
            <person name="Besteiro S."/>
            <person name="Sicheritz-Ponten T."/>
            <person name="Noel C.J."/>
            <person name="Dacks J.B."/>
            <person name="Foster P.G."/>
            <person name="Simillion C."/>
            <person name="Van de Peer Y."/>
            <person name="Miranda-Saavedra D."/>
            <person name="Barton G.J."/>
            <person name="Westrop G.D."/>
            <person name="Mueller S."/>
            <person name="Dessi D."/>
            <person name="Fiori P.L."/>
            <person name="Ren Q."/>
            <person name="Paulsen I."/>
            <person name="Zhang H."/>
            <person name="Bastida-Corcuera F.D."/>
            <person name="Simoes-Barbosa A."/>
            <person name="Brown M.T."/>
            <person name="Hayes R.D."/>
            <person name="Mukherjee M."/>
            <person name="Okumura C.Y."/>
            <person name="Schneider R."/>
            <person name="Smith A.J."/>
            <person name="Vanacova S."/>
            <person name="Villalvazo M."/>
            <person name="Haas B.J."/>
            <person name="Pertea M."/>
            <person name="Feldblyum T.V."/>
            <person name="Utterback T.R."/>
            <person name="Shu C.L."/>
            <person name="Osoegawa K."/>
            <person name="de Jong P.J."/>
            <person name="Hrdy I."/>
            <person name="Horvathova L."/>
            <person name="Zubacova Z."/>
            <person name="Dolezal P."/>
            <person name="Malik S.B."/>
            <person name="Logsdon J.M. Jr."/>
            <person name="Henze K."/>
            <person name="Gupta A."/>
            <person name="Wang C.C."/>
            <person name="Dunne R.L."/>
            <person name="Upcroft J.A."/>
            <person name="Upcroft P."/>
            <person name="White O."/>
            <person name="Salzberg S.L."/>
            <person name="Tang P."/>
            <person name="Chiu C.-H."/>
            <person name="Lee Y.-S."/>
            <person name="Embley T.M."/>
            <person name="Coombs G.H."/>
            <person name="Mottram J.C."/>
            <person name="Tachezy J."/>
            <person name="Fraser-Liggett C.M."/>
            <person name="Johnson P.J."/>
        </authorList>
    </citation>
    <scope>NUCLEOTIDE SEQUENCE [LARGE SCALE GENOMIC DNA]</scope>
    <source>
        <strain evidence="17">G3</strain>
    </source>
</reference>
<proteinExistence type="predicted"/>
<keyword evidence="14" id="KW-0675">Receptor</keyword>